<comment type="caution">
    <text evidence="2">The sequence shown here is derived from an EMBL/GenBank/DDBJ whole genome shotgun (WGS) entry which is preliminary data.</text>
</comment>
<evidence type="ECO:0000313" key="2">
    <source>
        <dbReference type="EMBL" id="RUL87974.1"/>
    </source>
</evidence>
<keyword evidence="3" id="KW-1185">Reference proteome</keyword>
<dbReference type="OrthoDB" id="4021042at2"/>
<evidence type="ECO:0000313" key="3">
    <source>
        <dbReference type="Proteomes" id="UP000280296"/>
    </source>
</evidence>
<dbReference type="EMBL" id="RYZH01000015">
    <property type="protein sequence ID" value="RUL87974.1"/>
    <property type="molecule type" value="Genomic_DNA"/>
</dbReference>
<gene>
    <name evidence="2" type="ORF">TsocGM_09635</name>
</gene>
<dbReference type="Proteomes" id="UP000280296">
    <property type="component" value="Unassembled WGS sequence"/>
</dbReference>
<name>A0A432MKM3_9BACT</name>
<organism evidence="2 3">
    <name type="scientific">Tautonia sociabilis</name>
    <dbReference type="NCBI Taxonomy" id="2080755"/>
    <lineage>
        <taxon>Bacteria</taxon>
        <taxon>Pseudomonadati</taxon>
        <taxon>Planctomycetota</taxon>
        <taxon>Planctomycetia</taxon>
        <taxon>Isosphaerales</taxon>
        <taxon>Isosphaeraceae</taxon>
        <taxon>Tautonia</taxon>
    </lineage>
</organism>
<proteinExistence type="predicted"/>
<protein>
    <submittedName>
        <fullName evidence="2">Uncharacterized protein</fullName>
    </submittedName>
</protein>
<reference evidence="2 3" key="2">
    <citation type="submission" date="2019-01" db="EMBL/GenBank/DDBJ databases">
        <title>Tautonia sociabilis, a novel thermotolerant planctomycete of Isosphaeraceae family, isolated from a 4000 m deep subterranean habitat.</title>
        <authorList>
            <person name="Kovaleva O.L."/>
            <person name="Elcheninov A.G."/>
            <person name="Van Heerden E."/>
            <person name="Toshchakov S.V."/>
            <person name="Novikov A."/>
            <person name="Bonch-Osmolovskaya E.A."/>
            <person name="Kublanov I.V."/>
        </authorList>
    </citation>
    <scope>NUCLEOTIDE SEQUENCE [LARGE SCALE GENOMIC DNA]</scope>
    <source>
        <strain evidence="2 3">GM2012</strain>
    </source>
</reference>
<dbReference type="AlphaFoldDB" id="A0A432MKM3"/>
<evidence type="ECO:0000256" key="1">
    <source>
        <dbReference type="SAM" id="MobiDB-lite"/>
    </source>
</evidence>
<reference evidence="2 3" key="1">
    <citation type="submission" date="2018-12" db="EMBL/GenBank/DDBJ databases">
        <authorList>
            <person name="Toschakov S.V."/>
        </authorList>
    </citation>
    <scope>NUCLEOTIDE SEQUENCE [LARGE SCALE GENOMIC DNA]</scope>
    <source>
        <strain evidence="2 3">GM2012</strain>
    </source>
</reference>
<dbReference type="RefSeq" id="WP_126725095.1">
    <property type="nucleotide sequence ID" value="NZ_RYZH01000015.1"/>
</dbReference>
<accession>A0A432MKM3</accession>
<feature type="region of interest" description="Disordered" evidence="1">
    <location>
        <begin position="53"/>
        <end position="81"/>
    </location>
</feature>
<feature type="compositionally biased region" description="Basic and acidic residues" evidence="1">
    <location>
        <begin position="72"/>
        <end position="81"/>
    </location>
</feature>
<sequence length="280" mass="30665">MFREIDGRRVPPLVGRGRPFLAFPRPVRGITLPGSPRSLPRVGIQAVPLTDLGEGTYRGEQGGLYPGGSNRRPAEHEQAGLERARAVRPLDRDGRPADDGRIVLLSIGMSNTSIEFDAFRTIAEADPHTNPDLVIVDGAQGGMAANVILGDRAKGLQFWRTIDARLARAGVTPAQVQVVWIKLADAGPRGQFPTHARVLQRELERITRLLEDRFPNLQLAYVSSRTFGGYARTPLNPEPFAFESGFAVKWLIEEQLAGSPGLNFDPLRGPVEAPWLSWGP</sequence>